<dbReference type="GO" id="GO:0003677">
    <property type="term" value="F:DNA binding"/>
    <property type="evidence" value="ECO:0007669"/>
    <property type="project" value="InterPro"/>
</dbReference>
<dbReference type="InterPro" id="IPR014016">
    <property type="entry name" value="UvrD-like_ATP-bd"/>
</dbReference>
<comment type="catalytic activity">
    <reaction evidence="8">
        <text>ATP + H2O = ADP + phosphate + H(+)</text>
        <dbReference type="Rhea" id="RHEA:13065"/>
        <dbReference type="ChEBI" id="CHEBI:15377"/>
        <dbReference type="ChEBI" id="CHEBI:15378"/>
        <dbReference type="ChEBI" id="CHEBI:30616"/>
        <dbReference type="ChEBI" id="CHEBI:43474"/>
        <dbReference type="ChEBI" id="CHEBI:456216"/>
        <dbReference type="EC" id="5.6.2.4"/>
    </reaction>
</comment>
<dbReference type="PANTHER" id="PTHR11070">
    <property type="entry name" value="UVRD / RECB / PCRA DNA HELICASE FAMILY MEMBER"/>
    <property type="match status" value="1"/>
</dbReference>
<evidence type="ECO:0000256" key="5">
    <source>
        <dbReference type="ARBA" id="ARBA00023235"/>
    </source>
</evidence>
<evidence type="ECO:0000259" key="11">
    <source>
        <dbReference type="PROSITE" id="PS51217"/>
    </source>
</evidence>
<reference evidence="12 13" key="1">
    <citation type="submission" date="2018-04" db="EMBL/GenBank/DDBJ databases">
        <title>Subsurface microbial communities from deep shales in Ohio and West Virginia, USA.</title>
        <authorList>
            <person name="Wrighton K."/>
        </authorList>
    </citation>
    <scope>NUCLEOTIDE SEQUENCE [LARGE SCALE GENOMIC DNA]</scope>
    <source>
        <strain evidence="12 13">WC1</strain>
    </source>
</reference>
<sequence>MKKVIKASAGTGKTYRLSLEYLAALLKDIDFSEIIVMTFTKKATAEIKNRILKHLREIINQGPEKEDIVSSLKNIYPELEVEPKRLEKIYHKMILNDEDIKIFTIDAFTNQIFRRGIAPYLSLYNYQIIDDSQNQEIIEELLKIILNNEDYYESMQSFLEANSARDLEPYLKFIKDIVDNAWKFILLESSELEEKEKLPQAEISDLFEDSYQTLKEVAELRGEEFSSSYFVKDGRPFFEQYPGLDSKEQKKDFLYQRRNYLLNNSYWSGNKLRAKKTADLKEKLEYEYQLFREKLAAAVFNQEVIPAEKEIINFASLVLDIYEELKFKSGKFTHADISNYTFKYLNAEEIGLIEDAQASSYLLDLLGGEYKALFIDEFQDTSILQWKILRPLIEKASDFIAVGDEKQSIYGWRGGEKKLFASLEEIIEAKTERLERCYRSDQNIIELLNKFFDQSDVDWEYHPVEANSKAPGLTEVIYGGSSAFYNTDTKKFAGLGEEKQQQIEELNSKIKENLPAEIAADIKMKYAADYGKVSVLARTSNELNTIAESLEKEGVPYILENRNSLLDAALPKAASNFLYFAAYRDFYSLLKFLRSDLVRIDNQSLKFILKRQQLLKDYFSSSQKVELEEEFKLQQSAAEQLPESKTNNLINTFKKIKKLIDGDYQEIINYLYQKTELLELAGDNSLSLKNLYSFFKILNSFSSLKELLNYLTENRDSEELKQQKVENKDAVSLMTIHQSKGLSLPVEYYYWNPGRRSGNSSGGINFYLDFDQNYEKLNDYLFIQDQYLAVLDWLDYDFKEKAEEKAEMEEINNLYVALSRAENDLHLYVEAPRKIKPDQDLMWAGSSYDYYEKMLLNAVEGKNLIEILEVESAGQPLQIEADRLSGKPKLNPLNKYLKQKKREPQSKKDEEKYDYFKKQSSSLKLSAQKLRGLALHYYLENIKYNSEEEKLSARRLLKSKYGNLLGKEKINTVIEKAEEFIIANPEIFSEKHQVFNEYLLKEKIEAGEKHYRIDRLLVDREEKKIKIIDYKSGSYRNPEQLEKYKQLLAAELRSEWEIRASFVDI</sequence>
<dbReference type="Pfam" id="PF13361">
    <property type="entry name" value="UvrD_C"/>
    <property type="match status" value="1"/>
</dbReference>
<dbReference type="PROSITE" id="PS51198">
    <property type="entry name" value="UVRD_HELICASE_ATP_BIND"/>
    <property type="match status" value="1"/>
</dbReference>
<dbReference type="GO" id="GO:0004527">
    <property type="term" value="F:exonuclease activity"/>
    <property type="evidence" value="ECO:0007669"/>
    <property type="project" value="UniProtKB-KW"/>
</dbReference>
<name>A0A2T5RHF7_9FIRM</name>
<dbReference type="GO" id="GO:0005829">
    <property type="term" value="C:cytosol"/>
    <property type="evidence" value="ECO:0007669"/>
    <property type="project" value="TreeGrafter"/>
</dbReference>
<evidence type="ECO:0000256" key="2">
    <source>
        <dbReference type="ARBA" id="ARBA00022801"/>
    </source>
</evidence>
<gene>
    <name evidence="12" type="ORF">C8C76_12823</name>
</gene>
<dbReference type="InterPro" id="IPR014017">
    <property type="entry name" value="DNA_helicase_UvrD-like_C"/>
</dbReference>
<evidence type="ECO:0000256" key="7">
    <source>
        <dbReference type="ARBA" id="ARBA00034808"/>
    </source>
</evidence>
<feature type="domain" description="UvrD-like helicase C-terminal" evidence="11">
    <location>
        <begin position="442"/>
        <end position="741"/>
    </location>
</feature>
<dbReference type="Pfam" id="PF00580">
    <property type="entry name" value="UvrD-helicase"/>
    <property type="match status" value="1"/>
</dbReference>
<keyword evidence="5" id="KW-0413">Isomerase</keyword>
<accession>A0A2T5RHF7</accession>
<proteinExistence type="predicted"/>
<dbReference type="GO" id="GO:0043138">
    <property type="term" value="F:3'-5' DNA helicase activity"/>
    <property type="evidence" value="ECO:0007669"/>
    <property type="project" value="UniProtKB-EC"/>
</dbReference>
<evidence type="ECO:0000256" key="4">
    <source>
        <dbReference type="ARBA" id="ARBA00022840"/>
    </source>
</evidence>
<evidence type="ECO:0000313" key="12">
    <source>
        <dbReference type="EMBL" id="PTV95643.1"/>
    </source>
</evidence>
<dbReference type="PROSITE" id="PS51217">
    <property type="entry name" value="UVRD_HELICASE_CTER"/>
    <property type="match status" value="1"/>
</dbReference>
<keyword evidence="1 9" id="KW-0547">Nucleotide-binding</keyword>
<dbReference type="SUPFAM" id="SSF52540">
    <property type="entry name" value="P-loop containing nucleoside triphosphate hydrolases"/>
    <property type="match status" value="1"/>
</dbReference>
<dbReference type="GO" id="GO:0016887">
    <property type="term" value="F:ATP hydrolysis activity"/>
    <property type="evidence" value="ECO:0007669"/>
    <property type="project" value="RHEA"/>
</dbReference>
<comment type="caution">
    <text evidence="12">The sequence shown here is derived from an EMBL/GenBank/DDBJ whole genome shotgun (WGS) entry which is preliminary data.</text>
</comment>
<evidence type="ECO:0000259" key="10">
    <source>
        <dbReference type="PROSITE" id="PS51198"/>
    </source>
</evidence>
<protein>
    <recommendedName>
        <fullName evidence="7">DNA 3'-5' helicase</fullName>
        <ecNumber evidence="7">5.6.2.4</ecNumber>
    </recommendedName>
</protein>
<keyword evidence="2 9" id="KW-0378">Hydrolase</keyword>
<keyword evidence="4 9" id="KW-0067">ATP-binding</keyword>
<dbReference type="GO" id="GO:0005524">
    <property type="term" value="F:ATP binding"/>
    <property type="evidence" value="ECO:0007669"/>
    <property type="project" value="UniProtKB-UniRule"/>
</dbReference>
<keyword evidence="12" id="KW-0269">Exonuclease</keyword>
<dbReference type="InterPro" id="IPR000212">
    <property type="entry name" value="DNA_helicase_UvrD/REP"/>
</dbReference>
<dbReference type="Proteomes" id="UP000244089">
    <property type="component" value="Unassembled WGS sequence"/>
</dbReference>
<organism evidence="12 13">
    <name type="scientific">Halanaerobium saccharolyticum</name>
    <dbReference type="NCBI Taxonomy" id="43595"/>
    <lineage>
        <taxon>Bacteria</taxon>
        <taxon>Bacillati</taxon>
        <taxon>Bacillota</taxon>
        <taxon>Clostridia</taxon>
        <taxon>Halanaerobiales</taxon>
        <taxon>Halanaerobiaceae</taxon>
        <taxon>Halanaerobium</taxon>
    </lineage>
</organism>
<evidence type="ECO:0000256" key="1">
    <source>
        <dbReference type="ARBA" id="ARBA00022741"/>
    </source>
</evidence>
<keyword evidence="3 9" id="KW-0347">Helicase</keyword>
<dbReference type="EMBL" id="QAXS01000028">
    <property type="protein sequence ID" value="PTV95643.1"/>
    <property type="molecule type" value="Genomic_DNA"/>
</dbReference>
<evidence type="ECO:0000256" key="3">
    <source>
        <dbReference type="ARBA" id="ARBA00022806"/>
    </source>
</evidence>
<evidence type="ECO:0000256" key="9">
    <source>
        <dbReference type="PROSITE-ProRule" id="PRU00560"/>
    </source>
</evidence>
<evidence type="ECO:0000256" key="8">
    <source>
        <dbReference type="ARBA" id="ARBA00048988"/>
    </source>
</evidence>
<dbReference type="PANTHER" id="PTHR11070:SF67">
    <property type="entry name" value="DNA 3'-5' HELICASE"/>
    <property type="match status" value="1"/>
</dbReference>
<feature type="domain" description="UvrD-like helicase ATP-binding" evidence="10">
    <location>
        <begin position="1"/>
        <end position="441"/>
    </location>
</feature>
<keyword evidence="12" id="KW-0540">Nuclease</keyword>
<dbReference type="InterPro" id="IPR027417">
    <property type="entry name" value="P-loop_NTPase"/>
</dbReference>
<dbReference type="EC" id="5.6.2.4" evidence="7"/>
<dbReference type="Gene3D" id="3.40.50.300">
    <property type="entry name" value="P-loop containing nucleotide triphosphate hydrolases"/>
    <property type="match status" value="4"/>
</dbReference>
<feature type="binding site" evidence="9">
    <location>
        <begin position="7"/>
        <end position="14"/>
    </location>
    <ligand>
        <name>ATP</name>
        <dbReference type="ChEBI" id="CHEBI:30616"/>
    </ligand>
</feature>
<dbReference type="RefSeq" id="WP_108141511.1">
    <property type="nucleotide sequence ID" value="NZ_QAXS01000028.1"/>
</dbReference>
<evidence type="ECO:0000256" key="6">
    <source>
        <dbReference type="ARBA" id="ARBA00034617"/>
    </source>
</evidence>
<evidence type="ECO:0000313" key="13">
    <source>
        <dbReference type="Proteomes" id="UP000244089"/>
    </source>
</evidence>
<dbReference type="AlphaFoldDB" id="A0A2T5RHF7"/>
<comment type="catalytic activity">
    <reaction evidence="6">
        <text>Couples ATP hydrolysis with the unwinding of duplex DNA by translocating in the 3'-5' direction.</text>
        <dbReference type="EC" id="5.6.2.4"/>
    </reaction>
</comment>
<dbReference type="GO" id="GO:0000725">
    <property type="term" value="P:recombinational repair"/>
    <property type="evidence" value="ECO:0007669"/>
    <property type="project" value="TreeGrafter"/>
</dbReference>
<dbReference type="OrthoDB" id="9810135at2"/>